<sequence>MHKQSSWVYPLRENSFLQTELSRFRPNYFKCQERLSKLEELLEELPAGRQDTPAPRNLHPESCKLFVCQSCLIISYSSIGLVIAWLSFSSIAE</sequence>
<organism evidence="2">
    <name type="scientific">Anguilla anguilla</name>
    <name type="common">European freshwater eel</name>
    <name type="synonym">Muraena anguilla</name>
    <dbReference type="NCBI Taxonomy" id="7936"/>
    <lineage>
        <taxon>Eukaryota</taxon>
        <taxon>Metazoa</taxon>
        <taxon>Chordata</taxon>
        <taxon>Craniata</taxon>
        <taxon>Vertebrata</taxon>
        <taxon>Euteleostomi</taxon>
        <taxon>Actinopterygii</taxon>
        <taxon>Neopterygii</taxon>
        <taxon>Teleostei</taxon>
        <taxon>Anguilliformes</taxon>
        <taxon>Anguillidae</taxon>
        <taxon>Anguilla</taxon>
    </lineage>
</organism>
<name>A0A0E9PXJ8_ANGAN</name>
<dbReference type="AlphaFoldDB" id="A0A0E9PXJ8"/>
<proteinExistence type="predicted"/>
<keyword evidence="1" id="KW-0472">Membrane</keyword>
<keyword evidence="1" id="KW-1133">Transmembrane helix</keyword>
<accession>A0A0E9PXJ8</accession>
<protein>
    <submittedName>
        <fullName evidence="2">Uncharacterized protein</fullName>
    </submittedName>
</protein>
<dbReference type="EMBL" id="GBXM01099565">
    <property type="protein sequence ID" value="JAH09012.1"/>
    <property type="molecule type" value="Transcribed_RNA"/>
</dbReference>
<feature type="transmembrane region" description="Helical" evidence="1">
    <location>
        <begin position="65"/>
        <end position="88"/>
    </location>
</feature>
<reference evidence="2" key="2">
    <citation type="journal article" date="2015" name="Fish Shellfish Immunol.">
        <title>Early steps in the European eel (Anguilla anguilla)-Vibrio vulnificus interaction in the gills: Role of the RtxA13 toxin.</title>
        <authorList>
            <person name="Callol A."/>
            <person name="Pajuelo D."/>
            <person name="Ebbesson L."/>
            <person name="Teles M."/>
            <person name="MacKenzie S."/>
            <person name="Amaro C."/>
        </authorList>
    </citation>
    <scope>NUCLEOTIDE SEQUENCE</scope>
</reference>
<reference evidence="2" key="1">
    <citation type="submission" date="2014-11" db="EMBL/GenBank/DDBJ databases">
        <authorList>
            <person name="Amaro Gonzalez C."/>
        </authorList>
    </citation>
    <scope>NUCLEOTIDE SEQUENCE</scope>
</reference>
<evidence type="ECO:0000313" key="2">
    <source>
        <dbReference type="EMBL" id="JAH09012.1"/>
    </source>
</evidence>
<evidence type="ECO:0000256" key="1">
    <source>
        <dbReference type="SAM" id="Phobius"/>
    </source>
</evidence>
<keyword evidence="1" id="KW-0812">Transmembrane</keyword>